<evidence type="ECO:0000313" key="3">
    <source>
        <dbReference type="EMBL" id="SCM72937.1"/>
    </source>
</evidence>
<dbReference type="EMBL" id="FMJC01000002">
    <property type="protein sequence ID" value="SCM72937.1"/>
    <property type="molecule type" value="Genomic_DNA"/>
</dbReference>
<dbReference type="PANTHER" id="PTHR43619">
    <property type="entry name" value="S-ADENOSYL-L-METHIONINE-DEPENDENT METHYLTRANSFERASE YKTD-RELATED"/>
    <property type="match status" value="1"/>
</dbReference>
<evidence type="ECO:0000256" key="1">
    <source>
        <dbReference type="ARBA" id="ARBA00022603"/>
    </source>
</evidence>
<accession>A0A212L624</accession>
<dbReference type="GO" id="GO:0008168">
    <property type="term" value="F:methyltransferase activity"/>
    <property type="evidence" value="ECO:0007669"/>
    <property type="project" value="UniProtKB-KW"/>
</dbReference>
<dbReference type="InterPro" id="IPR029063">
    <property type="entry name" value="SAM-dependent_MTases_sf"/>
</dbReference>
<dbReference type="InterPro" id="IPR007213">
    <property type="entry name" value="Ppm1/Ppm2/Tcmp"/>
</dbReference>
<dbReference type="InterPro" id="IPR016874">
    <property type="entry name" value="TcmP-like"/>
</dbReference>
<dbReference type="Pfam" id="PF04072">
    <property type="entry name" value="LCM"/>
    <property type="match status" value="1"/>
</dbReference>
<gene>
    <name evidence="3" type="ORF">KL86DES1_20930</name>
</gene>
<keyword evidence="2" id="KW-0808">Transferase</keyword>
<name>A0A212L624_9BACT</name>
<keyword evidence="1" id="KW-0489">Methyltransferase</keyword>
<protein>
    <submittedName>
        <fullName evidence="3">Polyketide synthase</fullName>
    </submittedName>
</protein>
<dbReference type="RefSeq" id="WP_179980442.1">
    <property type="nucleotide sequence ID" value="NZ_LT608333.1"/>
</dbReference>
<dbReference type="GO" id="GO:0032259">
    <property type="term" value="P:methylation"/>
    <property type="evidence" value="ECO:0007669"/>
    <property type="project" value="UniProtKB-KW"/>
</dbReference>
<organism evidence="3">
    <name type="scientific">uncultured Desulfovibrio sp</name>
    <dbReference type="NCBI Taxonomy" id="167968"/>
    <lineage>
        <taxon>Bacteria</taxon>
        <taxon>Pseudomonadati</taxon>
        <taxon>Thermodesulfobacteriota</taxon>
        <taxon>Desulfovibrionia</taxon>
        <taxon>Desulfovibrionales</taxon>
        <taxon>Desulfovibrionaceae</taxon>
        <taxon>Desulfovibrio</taxon>
        <taxon>environmental samples</taxon>
    </lineage>
</organism>
<dbReference type="PANTHER" id="PTHR43619:SF2">
    <property type="entry name" value="S-ADENOSYL-L-METHIONINE-DEPENDENT METHYLTRANSFERASES SUPERFAMILY PROTEIN"/>
    <property type="match status" value="1"/>
</dbReference>
<proteinExistence type="predicted"/>
<dbReference type="PIRSF" id="PIRSF028177">
    <property type="entry name" value="Polyketide_synth_Omtfrase_TcmP"/>
    <property type="match status" value="1"/>
</dbReference>
<dbReference type="Gene3D" id="3.40.50.150">
    <property type="entry name" value="Vaccinia Virus protein VP39"/>
    <property type="match status" value="1"/>
</dbReference>
<sequence>MNTNGLLEHPASRTLLITLRIRSEEDSLPGGMFRDPGARKAVASLPPEVFSFPVNHMTRVGTAVRVRYFDDLTQAFLHANENPVVVQLGCGLDTRFWRTDSGTGVQINMDLPEVMRLRQELLPQTDARCLDWTGSILDRDWMRRLQQDYAGRSILFIAEGVLMYLRAAEVRSLLRDLADNFPGAHIAFDTAGSFVCKKMNKNSAVSKLNAEMTWGYDHDGSLDKWHPRLRRLDMAFYFNRFRQRWGLACLLHYFPPLGKASLMHHFAIAG</sequence>
<reference evidence="3" key="1">
    <citation type="submission" date="2016-08" db="EMBL/GenBank/DDBJ databases">
        <authorList>
            <person name="Seilhamer J.J."/>
        </authorList>
    </citation>
    <scope>NUCLEOTIDE SEQUENCE</scope>
    <source>
        <strain evidence="3">86-1</strain>
    </source>
</reference>
<dbReference type="SUPFAM" id="SSF53335">
    <property type="entry name" value="S-adenosyl-L-methionine-dependent methyltransferases"/>
    <property type="match status" value="1"/>
</dbReference>
<dbReference type="AlphaFoldDB" id="A0A212L624"/>
<evidence type="ECO:0000256" key="2">
    <source>
        <dbReference type="ARBA" id="ARBA00022679"/>
    </source>
</evidence>